<keyword evidence="2" id="KW-1185">Reference proteome</keyword>
<dbReference type="RefSeq" id="WP_153833992.1">
    <property type="nucleotide sequence ID" value="NZ_JBHUMW010000105.1"/>
</dbReference>
<dbReference type="AlphaFoldDB" id="A0A6N7R2H4"/>
<proteinExistence type="predicted"/>
<evidence type="ECO:0000313" key="2">
    <source>
        <dbReference type="Proteomes" id="UP000435187"/>
    </source>
</evidence>
<name>A0A6N7R2H4_9BACI</name>
<dbReference type="Proteomes" id="UP000435187">
    <property type="component" value="Unassembled WGS sequence"/>
</dbReference>
<accession>A0A6N7R2H4</accession>
<comment type="caution">
    <text evidence="1">The sequence shown here is derived from an EMBL/GenBank/DDBJ whole genome shotgun (WGS) entry which is preliminary data.</text>
</comment>
<evidence type="ECO:0000313" key="1">
    <source>
        <dbReference type="EMBL" id="MRI65126.1"/>
    </source>
</evidence>
<reference evidence="1 2" key="1">
    <citation type="submission" date="2019-10" db="EMBL/GenBank/DDBJ databases">
        <title>Gracilibacillus salitolerans sp. nov., a moderate halophile isolated from a saline soil in northwest China.</title>
        <authorList>
            <person name="Gan L."/>
        </authorList>
    </citation>
    <scope>NUCLEOTIDE SEQUENCE [LARGE SCALE GENOMIC DNA]</scope>
    <source>
        <strain evidence="1 2">TP2-8</strain>
    </source>
</reference>
<gene>
    <name evidence="1" type="ORF">GH885_02035</name>
</gene>
<sequence>MSEKVKLTREYAHLIESFTEDFSMNFNKMPFETFVEALKNGYEVEEEWKEGDWVTDPKTGRVAQIDQRGYDGEKAWVDDEEFNFFMNPRHSTEQEIAQEKERRFFARHDRDAWELRKGDLLHENRASFTVDITLENSVKFEENQLIFGWDKIKKNFKVACFVEDRLDNAN</sequence>
<dbReference type="EMBL" id="WJEE01000002">
    <property type="protein sequence ID" value="MRI65126.1"/>
    <property type="molecule type" value="Genomic_DNA"/>
</dbReference>
<organism evidence="1 2">
    <name type="scientific">Gracilibacillus thailandensis</name>
    <dbReference type="NCBI Taxonomy" id="563735"/>
    <lineage>
        <taxon>Bacteria</taxon>
        <taxon>Bacillati</taxon>
        <taxon>Bacillota</taxon>
        <taxon>Bacilli</taxon>
        <taxon>Bacillales</taxon>
        <taxon>Bacillaceae</taxon>
        <taxon>Gracilibacillus</taxon>
    </lineage>
</organism>
<protein>
    <submittedName>
        <fullName evidence="1">Uncharacterized protein</fullName>
    </submittedName>
</protein>